<evidence type="ECO:0000256" key="12">
    <source>
        <dbReference type="ARBA" id="ARBA00031713"/>
    </source>
</evidence>
<keyword evidence="9" id="KW-0677">Repeat</keyword>
<evidence type="ECO:0000256" key="2">
    <source>
        <dbReference type="ARBA" id="ARBA00001947"/>
    </source>
</evidence>
<feature type="coiled-coil region" evidence="16">
    <location>
        <begin position="116"/>
        <end position="161"/>
    </location>
</feature>
<evidence type="ECO:0000256" key="10">
    <source>
        <dbReference type="ARBA" id="ARBA00022833"/>
    </source>
</evidence>
<keyword evidence="8" id="KW-0479">Metal-binding</keyword>
<keyword evidence="11" id="KW-0460">Magnesium</keyword>
<evidence type="ECO:0000256" key="17">
    <source>
        <dbReference type="SAM" id="MobiDB-lite"/>
    </source>
</evidence>
<dbReference type="EMBL" id="RHFK02000018">
    <property type="protein sequence ID" value="TWW60525.1"/>
    <property type="molecule type" value="Genomic_DNA"/>
</dbReference>
<dbReference type="InterPro" id="IPR001330">
    <property type="entry name" value="Prenyltrans"/>
</dbReference>
<evidence type="ECO:0000256" key="6">
    <source>
        <dbReference type="ARBA" id="ARBA00022602"/>
    </source>
</evidence>
<comment type="catalytic activity">
    <reaction evidence="13">
        <text>geranylgeranyl diphosphate + L-cysteinyl-[protein] = S-geranylgeranyl-L-cysteinyl-[protein] + diphosphate</text>
        <dbReference type="Rhea" id="RHEA:21240"/>
        <dbReference type="Rhea" id="RHEA-COMP:10131"/>
        <dbReference type="Rhea" id="RHEA-COMP:11537"/>
        <dbReference type="ChEBI" id="CHEBI:29950"/>
        <dbReference type="ChEBI" id="CHEBI:33019"/>
        <dbReference type="ChEBI" id="CHEBI:57533"/>
        <dbReference type="ChEBI" id="CHEBI:86021"/>
        <dbReference type="EC" id="2.5.1.59"/>
    </reaction>
</comment>
<dbReference type="AlphaFoldDB" id="A0A5C6N0B3"/>
<dbReference type="PANTHER" id="PTHR11774:SF4">
    <property type="entry name" value="GERANYLGERANYL TRANSFERASE TYPE-1 SUBUNIT BETA"/>
    <property type="match status" value="1"/>
</dbReference>
<evidence type="ECO:0000256" key="15">
    <source>
        <dbReference type="ARBA" id="ARBA00078363"/>
    </source>
</evidence>
<feature type="region of interest" description="Disordered" evidence="17">
    <location>
        <begin position="1"/>
        <end position="31"/>
    </location>
</feature>
<dbReference type="FunFam" id="1.50.10.20:FF:000005">
    <property type="entry name" value="Geranylgeranyl transferase type-1 subunit beta"/>
    <property type="match status" value="1"/>
</dbReference>
<evidence type="ECO:0000256" key="5">
    <source>
        <dbReference type="ARBA" id="ARBA00020603"/>
    </source>
</evidence>
<evidence type="ECO:0000256" key="9">
    <source>
        <dbReference type="ARBA" id="ARBA00022737"/>
    </source>
</evidence>
<keyword evidence="10" id="KW-0862">Zinc</keyword>
<accession>A0A5C6N0B3</accession>
<feature type="region of interest" description="Disordered" evidence="17">
    <location>
        <begin position="287"/>
        <end position="314"/>
    </location>
</feature>
<dbReference type="PANTHER" id="PTHR11774">
    <property type="entry name" value="GERANYLGERANYL TRANSFERASE TYPE BETA SUBUNIT"/>
    <property type="match status" value="1"/>
</dbReference>
<keyword evidence="6" id="KW-0637">Prenyltransferase</keyword>
<dbReference type="Proteomes" id="UP000324091">
    <property type="component" value="Chromosome 5"/>
</dbReference>
<name>A0A5C6N0B3_9TELE</name>
<evidence type="ECO:0000256" key="13">
    <source>
        <dbReference type="ARBA" id="ARBA00050428"/>
    </source>
</evidence>
<evidence type="ECO:0000256" key="16">
    <source>
        <dbReference type="SAM" id="Coils"/>
    </source>
</evidence>
<dbReference type="SUPFAM" id="SSF48239">
    <property type="entry name" value="Terpenoid cyclases/Protein prenyltransferases"/>
    <property type="match status" value="1"/>
</dbReference>
<dbReference type="InterPro" id="IPR008930">
    <property type="entry name" value="Terpenoid_cyclase/PrenylTrfase"/>
</dbReference>
<dbReference type="InterPro" id="IPR045089">
    <property type="entry name" value="PGGT1B-like"/>
</dbReference>
<proteinExistence type="inferred from homology"/>
<reference evidence="19 20" key="1">
    <citation type="submission" date="2019-04" db="EMBL/GenBank/DDBJ databases">
        <title>Chromosome genome assembly for Takifugu flavidus.</title>
        <authorList>
            <person name="Xiao S."/>
        </authorList>
    </citation>
    <scope>NUCLEOTIDE SEQUENCE [LARGE SCALE GENOMIC DNA]</scope>
    <source>
        <strain evidence="19">HTHZ2018</strain>
        <tissue evidence="19">Muscle</tissue>
    </source>
</reference>
<evidence type="ECO:0000256" key="14">
    <source>
        <dbReference type="ARBA" id="ARBA00065714"/>
    </source>
</evidence>
<protein>
    <recommendedName>
        <fullName evidence="5">Geranylgeranyl transferase type-1 subunit beta</fullName>
        <ecNumber evidence="4">2.5.1.59</ecNumber>
    </recommendedName>
    <alternativeName>
        <fullName evidence="12">Geranylgeranyl transferase type I subunit beta</fullName>
    </alternativeName>
    <alternativeName>
        <fullName evidence="15">Type I protein geranyl-geranyltransferase subunit beta</fullName>
    </alternativeName>
</protein>
<feature type="compositionally biased region" description="Basic and acidic residues" evidence="17">
    <location>
        <begin position="304"/>
        <end position="314"/>
    </location>
</feature>
<evidence type="ECO:0000256" key="3">
    <source>
        <dbReference type="ARBA" id="ARBA00010497"/>
    </source>
</evidence>
<comment type="subunit">
    <text evidence="14">Heterodimer of FNTA and PGGT1B. PGGT1B mediates interaction with substrate peptides.</text>
</comment>
<gene>
    <name evidence="19" type="ORF">D4764_05G0006150</name>
</gene>
<keyword evidence="20" id="KW-1185">Reference proteome</keyword>
<dbReference type="GO" id="GO:0004662">
    <property type="term" value="F:CAAX-protein geranylgeranyltransferase activity"/>
    <property type="evidence" value="ECO:0007669"/>
    <property type="project" value="UniProtKB-EC"/>
</dbReference>
<keyword evidence="16" id="KW-0175">Coiled coil</keyword>
<dbReference type="EC" id="2.5.1.59" evidence="4"/>
<feature type="domain" description="Prenyltransferase alpha-alpha toroid" evidence="18">
    <location>
        <begin position="511"/>
        <end position="836"/>
    </location>
</feature>
<dbReference type="InterPro" id="IPR041960">
    <property type="entry name" value="GGTase_I_beta"/>
</dbReference>
<dbReference type="GO" id="GO:0046872">
    <property type="term" value="F:metal ion binding"/>
    <property type="evidence" value="ECO:0007669"/>
    <property type="project" value="UniProtKB-KW"/>
</dbReference>
<sequence>MATASRSQKHGSAENGSAACKPSSDADRQKAAQFLRQAEKNKTEIKKLEKERALIRQCKRNGWTDLCGELEQYEKVLEHGKDAEKIHLQNQLLRIRSDGRKFKNQLREVKPTPKTIQTLMELMSEVERSISSLKEEQWQRFEELLKEERTCRQELRAYEKKIENWSHSVKSDPKGNTASSPKTKLLDRDLPADVKVLESFLQRTGGVYGGWDQYDHQAFLKAWTKHSGQPAYRKEAKLHLPAKTLEEIEQHEEWHRELSYLQGRKREAILRWKARKTQERQIWIQTQQEAEKREKEPTSQAHQHRTDEEKREATRRLEEWREERRRNKELEEEQRLAEEVQKRRQAKEERRRQLEVKSTIEERLRLRREEEEEQRRRAREEERKEMEERRRLAAQCIKDLNQRDLLKVEAKLQDKQLKEKEVAERQLRIVAKLKEKVDGHVSRDPTRLTRPTKGWEERLKSIGPSGKGPVTQTFHSFYFERHSYRKRFPADADAKMAEDGSHFEESEHIYFLKDRHVRFFQRTLQVLPERYASLETTRLTIVFFALSGLDVLDALDVVDKNVMIEWIYSLQVLPTEAQSNLSRCGFRGSSHIGIPYRTKGPGVSHPYDSGHVAMTYTGLCSLLILGDNLSRVNKQACLAGLRALQLEDGSFYALPEGSENDIRFIYCAASICYMLDDWSGMDTQKAIEYIRGSLSYDGGFGQGAGRESHGGWTYCAIATLCLMGRLEEALSRRELDGIRRWCIMRQQSGFHGRPNKPVDTCYSFWVGATLELLDVFQYTNFEKNRSFILSTQDRLVGGFAKWPDSHPDPLHAYLGLCGLSLIGEPSLRKVHPALNITQRAFQHLQQLQQTWRDAGDSCSRQQ</sequence>
<dbReference type="Gene3D" id="1.50.10.20">
    <property type="match status" value="1"/>
</dbReference>
<evidence type="ECO:0000313" key="20">
    <source>
        <dbReference type="Proteomes" id="UP000324091"/>
    </source>
</evidence>
<comment type="caution">
    <text evidence="19">The sequence shown here is derived from an EMBL/GenBank/DDBJ whole genome shotgun (WGS) entry which is preliminary data.</text>
</comment>
<evidence type="ECO:0000256" key="8">
    <source>
        <dbReference type="ARBA" id="ARBA00022723"/>
    </source>
</evidence>
<dbReference type="GO" id="GO:0005953">
    <property type="term" value="C:CAAX-protein geranylgeranyltransferase complex"/>
    <property type="evidence" value="ECO:0007669"/>
    <property type="project" value="InterPro"/>
</dbReference>
<evidence type="ECO:0000256" key="1">
    <source>
        <dbReference type="ARBA" id="ARBA00001946"/>
    </source>
</evidence>
<comment type="cofactor">
    <cofactor evidence="2">
        <name>Zn(2+)</name>
        <dbReference type="ChEBI" id="CHEBI:29105"/>
    </cofactor>
</comment>
<dbReference type="Pfam" id="PF00432">
    <property type="entry name" value="Prenyltrans"/>
    <property type="match status" value="1"/>
</dbReference>
<evidence type="ECO:0000256" key="11">
    <source>
        <dbReference type="ARBA" id="ARBA00022842"/>
    </source>
</evidence>
<evidence type="ECO:0000313" key="19">
    <source>
        <dbReference type="EMBL" id="TWW60525.1"/>
    </source>
</evidence>
<evidence type="ECO:0000256" key="7">
    <source>
        <dbReference type="ARBA" id="ARBA00022679"/>
    </source>
</evidence>
<evidence type="ECO:0000259" key="18">
    <source>
        <dbReference type="Pfam" id="PF00432"/>
    </source>
</evidence>
<dbReference type="CDD" id="cd02895">
    <property type="entry name" value="GGTase-I"/>
    <property type="match status" value="1"/>
</dbReference>
<comment type="cofactor">
    <cofactor evidence="1">
        <name>Mg(2+)</name>
        <dbReference type="ChEBI" id="CHEBI:18420"/>
    </cofactor>
</comment>
<evidence type="ECO:0000256" key="4">
    <source>
        <dbReference type="ARBA" id="ARBA00012700"/>
    </source>
</evidence>
<organism evidence="19 20">
    <name type="scientific">Takifugu flavidus</name>
    <name type="common">sansaifugu</name>
    <dbReference type="NCBI Taxonomy" id="433684"/>
    <lineage>
        <taxon>Eukaryota</taxon>
        <taxon>Metazoa</taxon>
        <taxon>Chordata</taxon>
        <taxon>Craniata</taxon>
        <taxon>Vertebrata</taxon>
        <taxon>Euteleostomi</taxon>
        <taxon>Actinopterygii</taxon>
        <taxon>Neopterygii</taxon>
        <taxon>Teleostei</taxon>
        <taxon>Neoteleostei</taxon>
        <taxon>Acanthomorphata</taxon>
        <taxon>Eupercaria</taxon>
        <taxon>Tetraodontiformes</taxon>
        <taxon>Tetradontoidea</taxon>
        <taxon>Tetraodontidae</taxon>
        <taxon>Takifugu</taxon>
    </lineage>
</organism>
<comment type="similarity">
    <text evidence="3">Belongs to the protein prenyltransferase subunit beta family.</text>
</comment>
<keyword evidence="7 19" id="KW-0808">Transferase</keyword>